<gene>
    <name evidence="3" type="ORF">SAMN05444007_102342</name>
</gene>
<dbReference type="CDD" id="cd00090">
    <property type="entry name" value="HTH_ARSR"/>
    <property type="match status" value="1"/>
</dbReference>
<evidence type="ECO:0000313" key="3">
    <source>
        <dbReference type="EMBL" id="SEI78232.1"/>
    </source>
</evidence>
<dbReference type="PROSITE" id="PS50987">
    <property type="entry name" value="HTH_ARSR_2"/>
    <property type="match status" value="1"/>
</dbReference>
<accession>A0A1H6TR71</accession>
<dbReference type="PRINTS" id="PR00778">
    <property type="entry name" value="HTHARSR"/>
</dbReference>
<dbReference type="InterPro" id="IPR036388">
    <property type="entry name" value="WH-like_DNA-bd_sf"/>
</dbReference>
<evidence type="ECO:0000256" key="1">
    <source>
        <dbReference type="SAM" id="SignalP"/>
    </source>
</evidence>
<organism evidence="3 4">
    <name type="scientific">Cribrihabitans marinus</name>
    <dbReference type="NCBI Taxonomy" id="1227549"/>
    <lineage>
        <taxon>Bacteria</taxon>
        <taxon>Pseudomonadati</taxon>
        <taxon>Pseudomonadota</taxon>
        <taxon>Alphaproteobacteria</taxon>
        <taxon>Rhodobacterales</taxon>
        <taxon>Paracoccaceae</taxon>
        <taxon>Cribrihabitans</taxon>
    </lineage>
</organism>
<dbReference type="EMBL" id="FNYD01000002">
    <property type="protein sequence ID" value="SEI78232.1"/>
    <property type="molecule type" value="Genomic_DNA"/>
</dbReference>
<dbReference type="InterPro" id="IPR036390">
    <property type="entry name" value="WH_DNA-bd_sf"/>
</dbReference>
<dbReference type="SMART" id="SM00418">
    <property type="entry name" value="HTH_ARSR"/>
    <property type="match status" value="1"/>
</dbReference>
<proteinExistence type="predicted"/>
<dbReference type="Pfam" id="PF12840">
    <property type="entry name" value="HTH_20"/>
    <property type="match status" value="1"/>
</dbReference>
<dbReference type="Proteomes" id="UP000199379">
    <property type="component" value="Unassembled WGS sequence"/>
</dbReference>
<dbReference type="AlphaFoldDB" id="A0A1H6TR71"/>
<evidence type="ECO:0000259" key="2">
    <source>
        <dbReference type="PROSITE" id="PS50987"/>
    </source>
</evidence>
<protein>
    <submittedName>
        <fullName evidence="3">Transcriptional regulator, ArsR family</fullName>
    </submittedName>
</protein>
<reference evidence="3 4" key="1">
    <citation type="submission" date="2016-10" db="EMBL/GenBank/DDBJ databases">
        <authorList>
            <person name="de Groot N.N."/>
        </authorList>
    </citation>
    <scope>NUCLEOTIDE SEQUENCE [LARGE SCALE GENOMIC DNA]</scope>
    <source>
        <strain evidence="3 4">DSM 29340</strain>
    </source>
</reference>
<dbReference type="InterPro" id="IPR011991">
    <property type="entry name" value="ArsR-like_HTH"/>
</dbReference>
<feature type="signal peptide" evidence="1">
    <location>
        <begin position="1"/>
        <end position="15"/>
    </location>
</feature>
<keyword evidence="1" id="KW-0732">Signal</keyword>
<evidence type="ECO:0000313" key="4">
    <source>
        <dbReference type="Proteomes" id="UP000199379"/>
    </source>
</evidence>
<keyword evidence="4" id="KW-1185">Reference proteome</keyword>
<feature type="domain" description="HTH arsR-type" evidence="2">
    <location>
        <begin position="6"/>
        <end position="100"/>
    </location>
</feature>
<dbReference type="Gene3D" id="1.10.10.10">
    <property type="entry name" value="Winged helix-like DNA-binding domain superfamily/Winged helix DNA-binding domain"/>
    <property type="match status" value="1"/>
</dbReference>
<dbReference type="InterPro" id="IPR001845">
    <property type="entry name" value="HTH_ArsR_DNA-bd_dom"/>
</dbReference>
<dbReference type="NCBIfam" id="NF033788">
    <property type="entry name" value="HTH_metalloreg"/>
    <property type="match status" value="1"/>
</dbReference>
<dbReference type="STRING" id="1227549.SAMN05444007_102342"/>
<dbReference type="PANTHER" id="PTHR38600:SF2">
    <property type="entry name" value="SLL0088 PROTEIN"/>
    <property type="match status" value="1"/>
</dbReference>
<sequence length="118" mass="13293">MWLLSLMAYHSTSLAALFHALSDPTRLAVTEALCDGPQPVSRLAAPHDMALPSFLKHLKVLEAAGVTTSEKQGRTRIVALRTERLAEGQDWFAERRRLWSDRFDALEAHLDRTQETPK</sequence>
<dbReference type="SUPFAM" id="SSF46785">
    <property type="entry name" value="Winged helix' DNA-binding domain"/>
    <property type="match status" value="1"/>
</dbReference>
<dbReference type="GO" id="GO:0003700">
    <property type="term" value="F:DNA-binding transcription factor activity"/>
    <property type="evidence" value="ECO:0007669"/>
    <property type="project" value="InterPro"/>
</dbReference>
<name>A0A1H6TR71_9RHOB</name>
<feature type="chain" id="PRO_5012610756" evidence="1">
    <location>
        <begin position="16"/>
        <end position="118"/>
    </location>
</feature>
<dbReference type="PANTHER" id="PTHR38600">
    <property type="entry name" value="TRANSCRIPTIONAL REGULATORY PROTEIN"/>
    <property type="match status" value="1"/>
</dbReference>